<accession>A0A835CA35</accession>
<proteinExistence type="predicted"/>
<comment type="caution">
    <text evidence="1">The sequence shown here is derived from an EMBL/GenBank/DDBJ whole genome shotgun (WGS) entry which is preliminary data.</text>
</comment>
<evidence type="ECO:0000313" key="1">
    <source>
        <dbReference type="EMBL" id="KAF7833192.1"/>
    </source>
</evidence>
<reference evidence="1" key="1">
    <citation type="submission" date="2020-09" db="EMBL/GenBank/DDBJ databases">
        <title>Genome-Enabled Discovery of Anthraquinone Biosynthesis in Senna tora.</title>
        <authorList>
            <person name="Kang S.-H."/>
            <person name="Pandey R.P."/>
            <person name="Lee C.-M."/>
            <person name="Sim J.-S."/>
            <person name="Jeong J.-T."/>
            <person name="Choi B.-S."/>
            <person name="Jung M."/>
            <person name="Ginzburg D."/>
            <person name="Zhao K."/>
            <person name="Won S.Y."/>
            <person name="Oh T.-J."/>
            <person name="Yu Y."/>
            <person name="Kim N.-H."/>
            <person name="Lee O.R."/>
            <person name="Lee T.-H."/>
            <person name="Bashyal P."/>
            <person name="Kim T.-S."/>
            <person name="Lee W.-H."/>
            <person name="Kawkins C."/>
            <person name="Kim C.-K."/>
            <person name="Kim J.S."/>
            <person name="Ahn B.O."/>
            <person name="Rhee S.Y."/>
            <person name="Sohng J.K."/>
        </authorList>
    </citation>
    <scope>NUCLEOTIDE SEQUENCE</scope>
    <source>
        <tissue evidence="1">Leaf</tissue>
    </source>
</reference>
<gene>
    <name evidence="1" type="ORF">G2W53_015525</name>
</gene>
<dbReference type="Proteomes" id="UP000634136">
    <property type="component" value="Unassembled WGS sequence"/>
</dbReference>
<dbReference type="AlphaFoldDB" id="A0A835CA35"/>
<protein>
    <submittedName>
        <fullName evidence="1">Uncharacterized protein</fullName>
    </submittedName>
</protein>
<keyword evidence="2" id="KW-1185">Reference proteome</keyword>
<name>A0A835CA35_9FABA</name>
<organism evidence="1 2">
    <name type="scientific">Senna tora</name>
    <dbReference type="NCBI Taxonomy" id="362788"/>
    <lineage>
        <taxon>Eukaryota</taxon>
        <taxon>Viridiplantae</taxon>
        <taxon>Streptophyta</taxon>
        <taxon>Embryophyta</taxon>
        <taxon>Tracheophyta</taxon>
        <taxon>Spermatophyta</taxon>
        <taxon>Magnoliopsida</taxon>
        <taxon>eudicotyledons</taxon>
        <taxon>Gunneridae</taxon>
        <taxon>Pentapetalae</taxon>
        <taxon>rosids</taxon>
        <taxon>fabids</taxon>
        <taxon>Fabales</taxon>
        <taxon>Fabaceae</taxon>
        <taxon>Caesalpinioideae</taxon>
        <taxon>Cassia clade</taxon>
        <taxon>Senna</taxon>
    </lineage>
</organism>
<dbReference type="EMBL" id="JAAIUW010000005">
    <property type="protein sequence ID" value="KAF7833192.1"/>
    <property type="molecule type" value="Genomic_DNA"/>
</dbReference>
<sequence>MANLTFQAYIWGAFEPSQISLLFAH</sequence>
<evidence type="ECO:0000313" key="2">
    <source>
        <dbReference type="Proteomes" id="UP000634136"/>
    </source>
</evidence>